<dbReference type="Proteomes" id="UP001060085">
    <property type="component" value="Linkage Group LG06"/>
</dbReference>
<organism evidence="1 2">
    <name type="scientific">Catharanthus roseus</name>
    <name type="common">Madagascar periwinkle</name>
    <name type="synonym">Vinca rosea</name>
    <dbReference type="NCBI Taxonomy" id="4058"/>
    <lineage>
        <taxon>Eukaryota</taxon>
        <taxon>Viridiplantae</taxon>
        <taxon>Streptophyta</taxon>
        <taxon>Embryophyta</taxon>
        <taxon>Tracheophyta</taxon>
        <taxon>Spermatophyta</taxon>
        <taxon>Magnoliopsida</taxon>
        <taxon>eudicotyledons</taxon>
        <taxon>Gunneridae</taxon>
        <taxon>Pentapetalae</taxon>
        <taxon>asterids</taxon>
        <taxon>lamiids</taxon>
        <taxon>Gentianales</taxon>
        <taxon>Apocynaceae</taxon>
        <taxon>Rauvolfioideae</taxon>
        <taxon>Vinceae</taxon>
        <taxon>Catharanthinae</taxon>
        <taxon>Catharanthus</taxon>
    </lineage>
</organism>
<name>A0ACC0AHE5_CATRO</name>
<dbReference type="EMBL" id="CM044706">
    <property type="protein sequence ID" value="KAI5660358.1"/>
    <property type="molecule type" value="Genomic_DNA"/>
</dbReference>
<proteinExistence type="predicted"/>
<evidence type="ECO:0000313" key="2">
    <source>
        <dbReference type="Proteomes" id="UP001060085"/>
    </source>
</evidence>
<keyword evidence="2" id="KW-1185">Reference proteome</keyword>
<sequence length="199" mass="23045">MASSSSRSKDQKNDEKKEDEEEEIKLPPPLGYKFFPSEEILMDYVKLRNGIVDGTRKLPLHVIPTIENLYSFNPDQIPFHKFIGGVEGEWFFFTNSRSDDHNLVTPNGYWHPKTLPIEIELENTIIGLKQTFTFHWGIPSNGKESKFLIHEYKLNKEGGNFVACRVRDMEAFSKGQKEEEDWNSDFGEVHEGDSEDDEN</sequence>
<accession>A0ACC0AHE5</accession>
<comment type="caution">
    <text evidence="1">The sequence shown here is derived from an EMBL/GenBank/DDBJ whole genome shotgun (WGS) entry which is preliminary data.</text>
</comment>
<gene>
    <name evidence="1" type="ORF">M9H77_29151</name>
</gene>
<evidence type="ECO:0000313" key="1">
    <source>
        <dbReference type="EMBL" id="KAI5660358.1"/>
    </source>
</evidence>
<protein>
    <submittedName>
        <fullName evidence="1">Uncharacterized protein</fullName>
    </submittedName>
</protein>
<reference evidence="2" key="1">
    <citation type="journal article" date="2023" name="Nat. Plants">
        <title>Single-cell RNA sequencing provides a high-resolution roadmap for understanding the multicellular compartmentation of specialized metabolism.</title>
        <authorList>
            <person name="Sun S."/>
            <person name="Shen X."/>
            <person name="Li Y."/>
            <person name="Li Y."/>
            <person name="Wang S."/>
            <person name="Li R."/>
            <person name="Zhang H."/>
            <person name="Shen G."/>
            <person name="Guo B."/>
            <person name="Wei J."/>
            <person name="Xu J."/>
            <person name="St-Pierre B."/>
            <person name="Chen S."/>
            <person name="Sun C."/>
        </authorList>
    </citation>
    <scope>NUCLEOTIDE SEQUENCE [LARGE SCALE GENOMIC DNA]</scope>
</reference>